<reference evidence="2 3" key="1">
    <citation type="submission" date="2019-01" db="EMBL/GenBank/DDBJ databases">
        <title>Pseudolysobacter antarctica gen. nov., sp. nov., isolated from Fildes Peninsula, Antarctica.</title>
        <authorList>
            <person name="Wei Z."/>
            <person name="Peng F."/>
        </authorList>
    </citation>
    <scope>NUCLEOTIDE SEQUENCE [LARGE SCALE GENOMIC DNA]</scope>
    <source>
        <strain evidence="2 3">AQ6-296</strain>
    </source>
</reference>
<dbReference type="KEGG" id="xbc:ELE36_15595"/>
<keyword evidence="1 2" id="KW-0808">Transferase</keyword>
<dbReference type="AlphaFoldDB" id="A0A411HMB3"/>
<dbReference type="SUPFAM" id="SSF52540">
    <property type="entry name" value="P-loop containing nucleoside triphosphate hydrolases"/>
    <property type="match status" value="1"/>
</dbReference>
<keyword evidence="3" id="KW-1185">Reference proteome</keyword>
<sequence>MRFRTDAKDMQRIFLVGCPRSGTTFVQATLARHPQIFSLPETSFFENILLDLDRRVHPQASARPVAYHRNGWLVRTRSRRRARAALTTIAAGLGSATPTFLRCWSLQAGTQALVDMLDHSAAAQGCQAWLEKTPNHVHYVEEIRRYVPGVKFIHLLRNGEDVIASTLDAVMRYGNRGAASAFDRGLSWWVDYWNRAMTIHRACVGQPEHCFVFYEDLVADFENERRRLCKFIGVDSDCDLQSAQELNFGEEPWLKSAVSGRLLPARPKFDALFGPKLQQWMRSHLLDYGELRAEFLATQALR</sequence>
<dbReference type="PANTHER" id="PTHR12788">
    <property type="entry name" value="PROTEIN-TYROSINE SULFOTRANSFERASE 2"/>
    <property type="match status" value="1"/>
</dbReference>
<evidence type="ECO:0000256" key="1">
    <source>
        <dbReference type="ARBA" id="ARBA00022679"/>
    </source>
</evidence>
<dbReference type="InterPro" id="IPR027417">
    <property type="entry name" value="P-loop_NTPase"/>
</dbReference>
<organism evidence="2 3">
    <name type="scientific">Pseudolysobacter antarcticus</name>
    <dbReference type="NCBI Taxonomy" id="2511995"/>
    <lineage>
        <taxon>Bacteria</taxon>
        <taxon>Pseudomonadati</taxon>
        <taxon>Pseudomonadota</taxon>
        <taxon>Gammaproteobacteria</taxon>
        <taxon>Lysobacterales</taxon>
        <taxon>Rhodanobacteraceae</taxon>
        <taxon>Pseudolysobacter</taxon>
    </lineage>
</organism>
<protein>
    <submittedName>
        <fullName evidence="2">Sulfotransferase</fullName>
    </submittedName>
</protein>
<evidence type="ECO:0000313" key="3">
    <source>
        <dbReference type="Proteomes" id="UP000291562"/>
    </source>
</evidence>
<dbReference type="PANTHER" id="PTHR12788:SF10">
    <property type="entry name" value="PROTEIN-TYROSINE SULFOTRANSFERASE"/>
    <property type="match status" value="1"/>
</dbReference>
<dbReference type="Gene3D" id="3.40.50.300">
    <property type="entry name" value="P-loop containing nucleotide triphosphate hydrolases"/>
    <property type="match status" value="1"/>
</dbReference>
<dbReference type="OrthoDB" id="9815894at2"/>
<dbReference type="GO" id="GO:0008476">
    <property type="term" value="F:protein-tyrosine sulfotransferase activity"/>
    <property type="evidence" value="ECO:0007669"/>
    <property type="project" value="InterPro"/>
</dbReference>
<evidence type="ECO:0000313" key="2">
    <source>
        <dbReference type="EMBL" id="QBB71665.1"/>
    </source>
</evidence>
<dbReference type="InterPro" id="IPR026634">
    <property type="entry name" value="TPST-like"/>
</dbReference>
<gene>
    <name evidence="2" type="ORF">ELE36_15595</name>
</gene>
<name>A0A411HMB3_9GAMM</name>
<accession>A0A411HMB3</accession>
<dbReference type="Pfam" id="PF13469">
    <property type="entry name" value="Sulfotransfer_3"/>
    <property type="match status" value="1"/>
</dbReference>
<dbReference type="EMBL" id="CP035704">
    <property type="protein sequence ID" value="QBB71665.1"/>
    <property type="molecule type" value="Genomic_DNA"/>
</dbReference>
<dbReference type="Proteomes" id="UP000291562">
    <property type="component" value="Chromosome"/>
</dbReference>
<proteinExistence type="predicted"/>